<dbReference type="InterPro" id="IPR030393">
    <property type="entry name" value="G_ENGB_dom"/>
</dbReference>
<dbReference type="GO" id="GO:0004252">
    <property type="term" value="F:serine-type endopeptidase activity"/>
    <property type="evidence" value="ECO:0007669"/>
    <property type="project" value="InterPro"/>
</dbReference>
<dbReference type="PROSITE" id="PS51706">
    <property type="entry name" value="G_ENGB"/>
    <property type="match status" value="1"/>
</dbReference>
<dbReference type="InterPro" id="IPR001478">
    <property type="entry name" value="PDZ"/>
</dbReference>
<evidence type="ECO:0000256" key="4">
    <source>
        <dbReference type="ARBA" id="ARBA00022741"/>
    </source>
</evidence>
<dbReference type="SUPFAM" id="SSF50156">
    <property type="entry name" value="PDZ domain-like"/>
    <property type="match status" value="1"/>
</dbReference>
<gene>
    <name evidence="10" type="ORF">PGO_142720</name>
</gene>
<dbReference type="OMA" id="ITYGQIQ"/>
<dbReference type="PANTHER" id="PTHR22939:SF129">
    <property type="entry name" value="SERINE PROTEASE HTRA2, MITOCHONDRIAL"/>
    <property type="match status" value="1"/>
</dbReference>
<evidence type="ECO:0000259" key="8">
    <source>
        <dbReference type="PROSITE" id="PS50106"/>
    </source>
</evidence>
<dbReference type="SMART" id="SM00228">
    <property type="entry name" value="PDZ"/>
    <property type="match status" value="1"/>
</dbReference>
<evidence type="ECO:0000256" key="6">
    <source>
        <dbReference type="ARBA" id="ARBA00022842"/>
    </source>
</evidence>
<keyword evidence="2 10" id="KW-0645">Protease</keyword>
<dbReference type="InterPro" id="IPR043504">
    <property type="entry name" value="Peptidase_S1_PA_chymotrypsin"/>
</dbReference>
<dbReference type="Gene3D" id="2.30.42.10">
    <property type="match status" value="1"/>
</dbReference>
<evidence type="ECO:0000256" key="7">
    <source>
        <dbReference type="ARBA" id="ARBA00023134"/>
    </source>
</evidence>
<evidence type="ECO:0000256" key="3">
    <source>
        <dbReference type="ARBA" id="ARBA00022723"/>
    </source>
</evidence>
<evidence type="ECO:0000256" key="2">
    <source>
        <dbReference type="ARBA" id="ARBA00022670"/>
    </source>
</evidence>
<accession>A0A1Y1JPS5</accession>
<reference evidence="11" key="1">
    <citation type="submission" date="2017-04" db="EMBL/GenBank/DDBJ databases">
        <title>Plasmodium gonderi genome.</title>
        <authorList>
            <person name="Arisue N."/>
            <person name="Honma H."/>
            <person name="Kawai S."/>
            <person name="Tougan T."/>
            <person name="Tanabe K."/>
            <person name="Horii T."/>
        </authorList>
    </citation>
    <scope>NUCLEOTIDE SEQUENCE [LARGE SCALE GENOMIC DNA]</scope>
    <source>
        <strain evidence="11">ATCC 30045</strain>
    </source>
</reference>
<comment type="caution">
    <text evidence="10">The sequence shown here is derived from an EMBL/GenBank/DDBJ whole genome shotgun (WGS) entry which is preliminary data.</text>
</comment>
<dbReference type="InterPro" id="IPR009003">
    <property type="entry name" value="Peptidase_S1_PA"/>
</dbReference>
<sequence>MTITYLCLIYCRTKYLWKHDSFLSTKLHVENCVHNFERNYDDMINGIKNKLKFKYGLCNVFLKVVPLSFCENVNKSNDRNSVKSGVASDIRSDDRCINPRDNFTESSSYLNKNIEHEEKCCSKLGTQLIFHYVKTYVKYVVNSLLYFFFFLYETFYRTFCILSKEYLEFSKEAYEYSAFISDNLLNSFVTIYKIYKQINSLDFPFTLDELSFLGSGFIFDKRGYVLTAAHNITNTDGTFVIKNEDNFYVASVLGLHRESDVCVMKINSEEQFSYIPLDSMKERLKLGDTVITYGQIQNFDKGTYSVGIVNQPRQTFSKFKNFNEQEKTCLYPFIQISNPINKGMSGSPLIDKDGNLVGMIQKKIDNYGLALPVNILKNVATHLQHEGTYKEPFLGIVLKENEQGITPVYKNSENGQKIQNVLANSPADVAGITRGDIILGINNKEIKNICEVHEILNSISDYIKKKEDLEYKPFKNISFNKLKTNLKNFLVINKKFNISDVKNVSFLGKFHIFEKIENYGVNEICIVGRSNVGKSTFLRNFIKYLINVKEHINIKVSKNSGCTRSINLYSFENAKKKKLFILTDMPGFGYAVGIGKKKMEFLKKNIEDYIFLRNQLCLFFILIDMSVDIQKIDISIVNAIKKTNIPFRIICTKSDKFSSNVEDRLQAIKNFYELETIPIHISKFSNHN</sequence>
<keyword evidence="5" id="KW-0378">Hydrolase</keyword>
<dbReference type="Pfam" id="PF00595">
    <property type="entry name" value="PDZ"/>
    <property type="match status" value="1"/>
</dbReference>
<dbReference type="PROSITE" id="PS50106">
    <property type="entry name" value="PDZ"/>
    <property type="match status" value="1"/>
</dbReference>
<keyword evidence="11" id="KW-1185">Reference proteome</keyword>
<dbReference type="InterPro" id="IPR001940">
    <property type="entry name" value="Peptidase_S1C"/>
</dbReference>
<keyword evidence="6" id="KW-0460">Magnesium</keyword>
<evidence type="ECO:0000256" key="1">
    <source>
        <dbReference type="ARBA" id="ARBA00010541"/>
    </source>
</evidence>
<dbReference type="GO" id="GO:0046872">
    <property type="term" value="F:metal ion binding"/>
    <property type="evidence" value="ECO:0007669"/>
    <property type="project" value="UniProtKB-KW"/>
</dbReference>
<evidence type="ECO:0000259" key="9">
    <source>
        <dbReference type="PROSITE" id="PS51706"/>
    </source>
</evidence>
<comment type="similarity">
    <text evidence="1">Belongs to the peptidase S1C family.</text>
</comment>
<organism evidence="10 11">
    <name type="scientific">Plasmodium gonderi</name>
    <dbReference type="NCBI Taxonomy" id="77519"/>
    <lineage>
        <taxon>Eukaryota</taxon>
        <taxon>Sar</taxon>
        <taxon>Alveolata</taxon>
        <taxon>Apicomplexa</taxon>
        <taxon>Aconoidasida</taxon>
        <taxon>Haemosporida</taxon>
        <taxon>Plasmodiidae</taxon>
        <taxon>Plasmodium</taxon>
        <taxon>Plasmodium (Plasmodium)</taxon>
    </lineage>
</organism>
<dbReference type="Pfam" id="PF01926">
    <property type="entry name" value="MMR_HSR1"/>
    <property type="match status" value="1"/>
</dbReference>
<name>A0A1Y1JPS5_PLAGO</name>
<protein>
    <submittedName>
        <fullName evidence="10">Trypsin-like serine protease</fullName>
    </submittedName>
</protein>
<dbReference type="Gene3D" id="2.40.10.10">
    <property type="entry name" value="Trypsin-like serine proteases"/>
    <property type="match status" value="2"/>
</dbReference>
<dbReference type="Pfam" id="PF13365">
    <property type="entry name" value="Trypsin_2"/>
    <property type="match status" value="1"/>
</dbReference>
<keyword evidence="7" id="KW-0342">GTP-binding</keyword>
<dbReference type="InterPro" id="IPR027417">
    <property type="entry name" value="P-loop_NTPase"/>
</dbReference>
<dbReference type="EMBL" id="BDQF01000015">
    <property type="protein sequence ID" value="GAW83475.1"/>
    <property type="molecule type" value="Genomic_DNA"/>
</dbReference>
<keyword evidence="3" id="KW-0479">Metal-binding</keyword>
<dbReference type="SUPFAM" id="SSF52540">
    <property type="entry name" value="P-loop containing nucleoside triphosphate hydrolases"/>
    <property type="match status" value="1"/>
</dbReference>
<dbReference type="RefSeq" id="XP_028546064.1">
    <property type="nucleotide sequence ID" value="XM_028690263.1"/>
</dbReference>
<dbReference type="PANTHER" id="PTHR22939">
    <property type="entry name" value="SERINE PROTEASE FAMILY S1C HTRA-RELATED"/>
    <property type="match status" value="1"/>
</dbReference>
<dbReference type="AlphaFoldDB" id="A0A1Y1JPS5"/>
<dbReference type="InterPro" id="IPR006073">
    <property type="entry name" value="GTP-bd"/>
</dbReference>
<dbReference type="GeneID" id="39750221"/>
<dbReference type="PRINTS" id="PR00834">
    <property type="entry name" value="PROTEASES2C"/>
</dbReference>
<evidence type="ECO:0000256" key="5">
    <source>
        <dbReference type="ARBA" id="ARBA00022801"/>
    </source>
</evidence>
<dbReference type="Gene3D" id="3.40.50.300">
    <property type="entry name" value="P-loop containing nucleotide triphosphate hydrolases"/>
    <property type="match status" value="1"/>
</dbReference>
<proteinExistence type="inferred from homology"/>
<keyword evidence="4" id="KW-0547">Nucleotide-binding</keyword>
<feature type="domain" description="PDZ" evidence="8">
    <location>
        <begin position="378"/>
        <end position="449"/>
    </location>
</feature>
<dbReference type="SUPFAM" id="SSF50494">
    <property type="entry name" value="Trypsin-like serine proteases"/>
    <property type="match status" value="1"/>
</dbReference>
<evidence type="ECO:0000313" key="10">
    <source>
        <dbReference type="EMBL" id="GAW83475.1"/>
    </source>
</evidence>
<dbReference type="InterPro" id="IPR036034">
    <property type="entry name" value="PDZ_sf"/>
</dbReference>
<dbReference type="GO" id="GO:0005525">
    <property type="term" value="F:GTP binding"/>
    <property type="evidence" value="ECO:0007669"/>
    <property type="project" value="UniProtKB-KW"/>
</dbReference>
<evidence type="ECO:0000313" key="11">
    <source>
        <dbReference type="Proteomes" id="UP000195521"/>
    </source>
</evidence>
<feature type="domain" description="EngB-type G" evidence="9">
    <location>
        <begin position="520"/>
        <end position="688"/>
    </location>
</feature>
<dbReference type="OrthoDB" id="4217619at2759"/>
<dbReference type="GO" id="GO:0006508">
    <property type="term" value="P:proteolysis"/>
    <property type="evidence" value="ECO:0007669"/>
    <property type="project" value="UniProtKB-KW"/>
</dbReference>
<dbReference type="Proteomes" id="UP000195521">
    <property type="component" value="Unassembled WGS sequence"/>
</dbReference>